<protein>
    <submittedName>
        <fullName evidence="2">Uncharacterized protein</fullName>
    </submittedName>
</protein>
<feature type="transmembrane region" description="Helical" evidence="1">
    <location>
        <begin position="113"/>
        <end position="131"/>
    </location>
</feature>
<keyword evidence="1" id="KW-0472">Membrane</keyword>
<feature type="transmembrane region" description="Helical" evidence="1">
    <location>
        <begin position="79"/>
        <end position="101"/>
    </location>
</feature>
<keyword evidence="1" id="KW-0812">Transmembrane</keyword>
<organism evidence="2 3">
    <name type="scientific">Micromonospora radicis</name>
    <dbReference type="NCBI Taxonomy" id="1894971"/>
    <lineage>
        <taxon>Bacteria</taxon>
        <taxon>Bacillati</taxon>
        <taxon>Actinomycetota</taxon>
        <taxon>Actinomycetes</taxon>
        <taxon>Micromonosporales</taxon>
        <taxon>Micromonosporaceae</taxon>
        <taxon>Micromonospora</taxon>
    </lineage>
</organism>
<accession>A0A418MTE9</accession>
<reference evidence="2 3" key="1">
    <citation type="submission" date="2018-08" db="EMBL/GenBank/DDBJ databases">
        <title>Jishengella sp. nov., isolated from a root of Azadirachta indica A. Juss. var. siamensis Valenton.</title>
        <authorList>
            <person name="Kuncharoen N."/>
            <person name="Tanasupawat S."/>
            <person name="Kudo T."/>
            <person name="Ohkuma M."/>
        </authorList>
    </citation>
    <scope>NUCLEOTIDE SEQUENCE [LARGE SCALE GENOMIC DNA]</scope>
    <source>
        <strain evidence="2 3">AZ1-13</strain>
    </source>
</reference>
<feature type="transmembrane region" description="Helical" evidence="1">
    <location>
        <begin position="138"/>
        <end position="158"/>
    </location>
</feature>
<dbReference type="AlphaFoldDB" id="A0A418MTE9"/>
<keyword evidence="1" id="KW-1133">Transmembrane helix</keyword>
<evidence type="ECO:0000313" key="3">
    <source>
        <dbReference type="Proteomes" id="UP000283832"/>
    </source>
</evidence>
<dbReference type="RefSeq" id="WP_119577327.1">
    <property type="nucleotide sequence ID" value="NZ_QXEC01000014.1"/>
</dbReference>
<feature type="transmembrane region" description="Helical" evidence="1">
    <location>
        <begin position="43"/>
        <end position="67"/>
    </location>
</feature>
<dbReference type="EMBL" id="QXEC01000014">
    <property type="protein sequence ID" value="RIV37381.1"/>
    <property type="molecule type" value="Genomic_DNA"/>
</dbReference>
<evidence type="ECO:0000256" key="1">
    <source>
        <dbReference type="SAM" id="Phobius"/>
    </source>
</evidence>
<keyword evidence="3" id="KW-1185">Reference proteome</keyword>
<dbReference type="Proteomes" id="UP000283832">
    <property type="component" value="Unassembled WGS sequence"/>
</dbReference>
<gene>
    <name evidence="2" type="ORF">D2L64_16015</name>
</gene>
<sequence length="206" mass="21663">MIGPRLLLKSRRAAPLLLALITVAVVARELAGQHLFIGASEPIPLPWAAVLPAITAYLTTAAAWSALPMQEHLAVRRVDLYDLLYLAAAVLIGTALVAWAAEPLTGTITEPGALRNYLGLLGYSLLGAAAFRLSMGWMVPITAFGIGLVVAGTGTNLPPLDWPARNDTDPASWAVSTALLLTGLAAFASPTRRRASALHAARVELE</sequence>
<feature type="transmembrane region" description="Helical" evidence="1">
    <location>
        <begin position="170"/>
        <end position="188"/>
    </location>
</feature>
<evidence type="ECO:0000313" key="2">
    <source>
        <dbReference type="EMBL" id="RIV37381.1"/>
    </source>
</evidence>
<proteinExistence type="predicted"/>
<dbReference type="OrthoDB" id="3374389at2"/>
<comment type="caution">
    <text evidence="2">The sequence shown here is derived from an EMBL/GenBank/DDBJ whole genome shotgun (WGS) entry which is preliminary data.</text>
</comment>
<name>A0A418MTE9_9ACTN</name>